<dbReference type="RefSeq" id="XP_039246853.1">
    <property type="nucleotide sequence ID" value="XM_039390919.1"/>
</dbReference>
<accession>A0A7R5L7L0</accession>
<keyword evidence="1" id="KW-1185">Reference proteome</keyword>
<evidence type="ECO:0000313" key="2">
    <source>
        <dbReference type="RefSeq" id="XP_039246853.1"/>
    </source>
</evidence>
<dbReference type="AlphaFoldDB" id="A0A7R5L7L0"/>
<protein>
    <submittedName>
        <fullName evidence="2">Uncharacterized protein LOC114003785 isoform X1</fullName>
    </submittedName>
</protein>
<evidence type="ECO:0000313" key="1">
    <source>
        <dbReference type="Proteomes" id="UP000504627"/>
    </source>
</evidence>
<gene>
    <name evidence="2" type="primary">LOC114003785</name>
</gene>
<proteinExistence type="predicted"/>
<reference evidence="2" key="1">
    <citation type="submission" date="2025-08" db="UniProtKB">
        <authorList>
            <consortium name="RefSeq"/>
        </authorList>
    </citation>
    <scope>IDENTIFICATION</scope>
    <source>
        <tissue evidence="2">Muscle</tissue>
    </source>
</reference>
<sequence length="358" mass="38371">MISRNSFLFTHGPSVVLLPFCPFQLQVSSAEQHKQHVLRRQLQPFLQPGRSSQNQREWIGCPRSSVPPDPDENMPAECWHRVDVTDFFLKCSSALKDISPPLLALCRAVESMCATVLVPGGPSDIWNQTWVLGTEPRTDPVHDPQGMKLFCKPSLQSRSFAIISSEHRNSFPRNVLGRFCVCQPCFLPSVPSFVLLCLKARAGFGPALVQAGVPVGSGFVSSGHSSQGLFWLWPCPCPGRSARGQWVCQQWAQLPGAVLALALPLSRQECPWAVGLSAVGTAPRGCSGFGPALVQAGVPVGSGLSAVGTAPRGCSGWAHVGTGVLQSQGLGAFQEGPERLSLATFTIPESEISALKLL</sequence>
<dbReference type="Proteomes" id="UP000504627">
    <property type="component" value="Unplaced"/>
</dbReference>
<dbReference type="GeneID" id="114003785"/>
<dbReference type="InParanoid" id="A0A7R5L7L0"/>
<name>A0A7R5L7L0_9PASS</name>
<organism evidence="1 2">
    <name type="scientific">Pipra filicauda</name>
    <name type="common">Wire-tailed manakin</name>
    <dbReference type="NCBI Taxonomy" id="649802"/>
    <lineage>
        <taxon>Eukaryota</taxon>
        <taxon>Metazoa</taxon>
        <taxon>Chordata</taxon>
        <taxon>Craniata</taxon>
        <taxon>Vertebrata</taxon>
        <taxon>Euteleostomi</taxon>
        <taxon>Archelosauria</taxon>
        <taxon>Archosauria</taxon>
        <taxon>Dinosauria</taxon>
        <taxon>Saurischia</taxon>
        <taxon>Theropoda</taxon>
        <taxon>Coelurosauria</taxon>
        <taxon>Aves</taxon>
        <taxon>Neognathae</taxon>
        <taxon>Neoaves</taxon>
        <taxon>Telluraves</taxon>
        <taxon>Australaves</taxon>
        <taxon>Passeriformes</taxon>
        <taxon>Pipridae</taxon>
        <taxon>Pipra</taxon>
    </lineage>
</organism>